<dbReference type="Proteomes" id="UP000488776">
    <property type="component" value="Unassembled WGS sequence"/>
</dbReference>
<proteinExistence type="predicted"/>
<comment type="caution">
    <text evidence="2">The sequence shown here is derived from an EMBL/GenBank/DDBJ whole genome shotgun (WGS) entry which is preliminary data.</text>
</comment>
<accession>A0AB36C0Y6</accession>
<dbReference type="RefSeq" id="WP_017143496.1">
    <property type="nucleotide sequence ID" value="NZ_AP018132.1"/>
</dbReference>
<protein>
    <submittedName>
        <fullName evidence="2">Uncharacterized protein</fullName>
    </submittedName>
</protein>
<feature type="region of interest" description="Disordered" evidence="1">
    <location>
        <begin position="37"/>
        <end position="59"/>
    </location>
</feature>
<organism evidence="2 3">
    <name type="scientific">Bifidobacterium bifidum</name>
    <dbReference type="NCBI Taxonomy" id="1681"/>
    <lineage>
        <taxon>Bacteria</taxon>
        <taxon>Bacillati</taxon>
        <taxon>Actinomycetota</taxon>
        <taxon>Actinomycetes</taxon>
        <taxon>Bifidobacteriales</taxon>
        <taxon>Bifidobacteriaceae</taxon>
        <taxon>Bifidobacterium</taxon>
    </lineage>
</organism>
<dbReference type="AlphaFoldDB" id="A0AB36C0Y6"/>
<dbReference type="EMBL" id="JAAJBJ010000011">
    <property type="protein sequence ID" value="NGG37079.1"/>
    <property type="molecule type" value="Genomic_DNA"/>
</dbReference>
<sequence length="95" mass="10783">MFFLQRRRRPALARVVRNSNATLWRYGRREYDMEAGADGRTAMTSPMERPSWTDCSDRRAPHAVSSTLDAVLGRVHDIPQSAMSRLSGSPTVYAR</sequence>
<gene>
    <name evidence="2" type="ORF">G5T23_08730</name>
</gene>
<evidence type="ECO:0000313" key="3">
    <source>
        <dbReference type="Proteomes" id="UP000488776"/>
    </source>
</evidence>
<evidence type="ECO:0000256" key="1">
    <source>
        <dbReference type="SAM" id="MobiDB-lite"/>
    </source>
</evidence>
<evidence type="ECO:0000313" key="2">
    <source>
        <dbReference type="EMBL" id="NGG37079.1"/>
    </source>
</evidence>
<reference evidence="2 3" key="1">
    <citation type="submission" date="2020-02" db="EMBL/GenBank/DDBJ databases">
        <title>Antibiotic susceptibility profiles of lactic acid bacteria isolated from the human vagina and genetic basis of atypical resistances.</title>
        <authorList>
            <person name="Sirichoat A."/>
            <person name="Florez A.B."/>
            <person name="Vazquez L."/>
            <person name="Buppasiri P."/>
            <person name="Panya M."/>
            <person name="Lulitanond V."/>
            <person name="Mayo B."/>
        </authorList>
    </citation>
    <scope>NUCLEOTIDE SEQUENCE [LARGE SCALE GENOMIC DNA]</scope>
    <source>
        <strain evidence="2 3">VA07-1AN</strain>
    </source>
</reference>
<name>A0AB36C0Y6_BIFBI</name>
<dbReference type="GeneID" id="99615283"/>